<evidence type="ECO:0000313" key="1">
    <source>
        <dbReference type="EMBL" id="TFK59649.1"/>
    </source>
</evidence>
<dbReference type="Proteomes" id="UP000308600">
    <property type="component" value="Unassembled WGS sequence"/>
</dbReference>
<accession>A0ACD3A1X4</accession>
<gene>
    <name evidence="1" type="ORF">BDN72DRAFT_905654</name>
</gene>
<evidence type="ECO:0000313" key="2">
    <source>
        <dbReference type="Proteomes" id="UP000308600"/>
    </source>
</evidence>
<name>A0ACD3A1X4_9AGAR</name>
<dbReference type="EMBL" id="ML208925">
    <property type="protein sequence ID" value="TFK59649.1"/>
    <property type="molecule type" value="Genomic_DNA"/>
</dbReference>
<keyword evidence="2" id="KW-1185">Reference proteome</keyword>
<sequence>MANSVPRQRPLTLAGRAPVRLVSGSAHIPSNAAPLCVQSAPFDADRRPVVAKNPPSYITEAENNVLRARIKQLEAQALLPKLTSPRPLGDEVPAEDSEGDDDVEVISVPPPPPLDDQIKAKIPEFERLGKQICCLTEAWITKTAAWYTQQPLPSSVSPPSRTSSDTARDVAIFNRVYQAIPSHLRPLLGHSTIYQAFGHHHSEFRKKAPPKMRTAVAAVYGIPSEYLEADFNGSNIPTIRHLLLWPSDNPHAEEDLHEWVALQEKRAKDKALSKAQEQENANSTGNTSKEKEKEPVRPTPQRDGTPSEPSTPWLRMLFPPVCFPGQIHDPSQLLRDKDLASLTGALFSGSASVSGKKGPRPKVNRELWNLIRTWPAAVALKLALLQFLLRGDNKFIEVGLPSRTPYRKLYDFYVDFLEKVWQAEQESGVENGLFAFYDSILFPKSVEGEVFDEEDQASADGGIDTYMAALTLQRRPASDKGLVHDSEQASGSGVAPEIHDEDDHQIQPGAGNGGEQDIFEYLGLSHHIQNTPSSSQQPQTATVTLSTRLTGGAGPSQPMATATATATLAISNPTSPLLEVQAPPRPKPRRKGAAVATTTASGAPQRVTRSRAPKTNATTS</sequence>
<protein>
    <submittedName>
        <fullName evidence="1">Uncharacterized protein</fullName>
    </submittedName>
</protein>
<reference evidence="1 2" key="1">
    <citation type="journal article" date="2019" name="Nat. Ecol. Evol.">
        <title>Megaphylogeny resolves global patterns of mushroom evolution.</title>
        <authorList>
            <person name="Varga T."/>
            <person name="Krizsan K."/>
            <person name="Foldi C."/>
            <person name="Dima B."/>
            <person name="Sanchez-Garcia M."/>
            <person name="Sanchez-Ramirez S."/>
            <person name="Szollosi G.J."/>
            <person name="Szarkandi J.G."/>
            <person name="Papp V."/>
            <person name="Albert L."/>
            <person name="Andreopoulos W."/>
            <person name="Angelini C."/>
            <person name="Antonin V."/>
            <person name="Barry K.W."/>
            <person name="Bougher N.L."/>
            <person name="Buchanan P."/>
            <person name="Buyck B."/>
            <person name="Bense V."/>
            <person name="Catcheside P."/>
            <person name="Chovatia M."/>
            <person name="Cooper J."/>
            <person name="Damon W."/>
            <person name="Desjardin D."/>
            <person name="Finy P."/>
            <person name="Geml J."/>
            <person name="Haridas S."/>
            <person name="Hughes K."/>
            <person name="Justo A."/>
            <person name="Karasinski D."/>
            <person name="Kautmanova I."/>
            <person name="Kiss B."/>
            <person name="Kocsube S."/>
            <person name="Kotiranta H."/>
            <person name="LaButti K.M."/>
            <person name="Lechner B.E."/>
            <person name="Liimatainen K."/>
            <person name="Lipzen A."/>
            <person name="Lukacs Z."/>
            <person name="Mihaltcheva S."/>
            <person name="Morgado L.N."/>
            <person name="Niskanen T."/>
            <person name="Noordeloos M.E."/>
            <person name="Ohm R.A."/>
            <person name="Ortiz-Santana B."/>
            <person name="Ovrebo C."/>
            <person name="Racz N."/>
            <person name="Riley R."/>
            <person name="Savchenko A."/>
            <person name="Shiryaev A."/>
            <person name="Soop K."/>
            <person name="Spirin V."/>
            <person name="Szebenyi C."/>
            <person name="Tomsovsky M."/>
            <person name="Tulloss R.E."/>
            <person name="Uehling J."/>
            <person name="Grigoriev I.V."/>
            <person name="Vagvolgyi C."/>
            <person name="Papp T."/>
            <person name="Martin F.M."/>
            <person name="Miettinen O."/>
            <person name="Hibbett D.S."/>
            <person name="Nagy L.G."/>
        </authorList>
    </citation>
    <scope>NUCLEOTIDE SEQUENCE [LARGE SCALE GENOMIC DNA]</scope>
    <source>
        <strain evidence="1 2">NL-1719</strain>
    </source>
</reference>
<organism evidence="1 2">
    <name type="scientific">Pluteus cervinus</name>
    <dbReference type="NCBI Taxonomy" id="181527"/>
    <lineage>
        <taxon>Eukaryota</taxon>
        <taxon>Fungi</taxon>
        <taxon>Dikarya</taxon>
        <taxon>Basidiomycota</taxon>
        <taxon>Agaricomycotina</taxon>
        <taxon>Agaricomycetes</taxon>
        <taxon>Agaricomycetidae</taxon>
        <taxon>Agaricales</taxon>
        <taxon>Pluteineae</taxon>
        <taxon>Pluteaceae</taxon>
        <taxon>Pluteus</taxon>
    </lineage>
</organism>
<proteinExistence type="predicted"/>